<evidence type="ECO:0000313" key="2">
    <source>
        <dbReference type="Proteomes" id="UP000807469"/>
    </source>
</evidence>
<reference evidence="1" key="1">
    <citation type="submission" date="2020-11" db="EMBL/GenBank/DDBJ databases">
        <authorList>
            <consortium name="DOE Joint Genome Institute"/>
            <person name="Ahrendt S."/>
            <person name="Riley R."/>
            <person name="Andreopoulos W."/>
            <person name="Labutti K."/>
            <person name="Pangilinan J."/>
            <person name="Ruiz-Duenas F.J."/>
            <person name="Barrasa J.M."/>
            <person name="Sanchez-Garcia M."/>
            <person name="Camarero S."/>
            <person name="Miyauchi S."/>
            <person name="Serrano A."/>
            <person name="Linde D."/>
            <person name="Babiker R."/>
            <person name="Drula E."/>
            <person name="Ayuso-Fernandez I."/>
            <person name="Pacheco R."/>
            <person name="Padilla G."/>
            <person name="Ferreira P."/>
            <person name="Barriuso J."/>
            <person name="Kellner H."/>
            <person name="Castanera R."/>
            <person name="Alfaro M."/>
            <person name="Ramirez L."/>
            <person name="Pisabarro A.G."/>
            <person name="Kuo A."/>
            <person name="Tritt A."/>
            <person name="Lipzen A."/>
            <person name="He G."/>
            <person name="Yan M."/>
            <person name="Ng V."/>
            <person name="Cullen D."/>
            <person name="Martin F."/>
            <person name="Rosso M.-N."/>
            <person name="Henrissat B."/>
            <person name="Hibbett D."/>
            <person name="Martinez A.T."/>
            <person name="Grigoriev I.V."/>
        </authorList>
    </citation>
    <scope>NUCLEOTIDE SEQUENCE</scope>
    <source>
        <strain evidence="1">CIRM-BRFM 674</strain>
    </source>
</reference>
<dbReference type="AlphaFoldDB" id="A0A9P5ZBP7"/>
<organism evidence="1 2">
    <name type="scientific">Pholiota conissans</name>
    <dbReference type="NCBI Taxonomy" id="109636"/>
    <lineage>
        <taxon>Eukaryota</taxon>
        <taxon>Fungi</taxon>
        <taxon>Dikarya</taxon>
        <taxon>Basidiomycota</taxon>
        <taxon>Agaricomycotina</taxon>
        <taxon>Agaricomycetes</taxon>
        <taxon>Agaricomycetidae</taxon>
        <taxon>Agaricales</taxon>
        <taxon>Agaricineae</taxon>
        <taxon>Strophariaceae</taxon>
        <taxon>Pholiota</taxon>
    </lineage>
</organism>
<evidence type="ECO:0000313" key="1">
    <source>
        <dbReference type="EMBL" id="KAF9483569.1"/>
    </source>
</evidence>
<keyword evidence="2" id="KW-1185">Reference proteome</keyword>
<evidence type="ECO:0008006" key="3">
    <source>
        <dbReference type="Google" id="ProtNLM"/>
    </source>
</evidence>
<dbReference type="InterPro" id="IPR036047">
    <property type="entry name" value="F-box-like_dom_sf"/>
</dbReference>
<name>A0A9P5ZBP7_9AGAR</name>
<dbReference type="Gene3D" id="3.80.10.10">
    <property type="entry name" value="Ribonuclease Inhibitor"/>
    <property type="match status" value="1"/>
</dbReference>
<gene>
    <name evidence="1" type="ORF">BDN70DRAFT_990271</name>
</gene>
<dbReference type="OrthoDB" id="2788229at2759"/>
<dbReference type="SUPFAM" id="SSF52047">
    <property type="entry name" value="RNI-like"/>
    <property type="match status" value="1"/>
</dbReference>
<dbReference type="Proteomes" id="UP000807469">
    <property type="component" value="Unassembled WGS sequence"/>
</dbReference>
<protein>
    <recommendedName>
        <fullName evidence="3">F-box domain-containing protein</fullName>
    </recommendedName>
</protein>
<dbReference type="SUPFAM" id="SSF81383">
    <property type="entry name" value="F-box domain"/>
    <property type="match status" value="1"/>
</dbReference>
<comment type="caution">
    <text evidence="1">The sequence shown here is derived from an EMBL/GenBank/DDBJ whole genome shotgun (WGS) entry which is preliminary data.</text>
</comment>
<dbReference type="EMBL" id="MU155152">
    <property type="protein sequence ID" value="KAF9483569.1"/>
    <property type="molecule type" value="Genomic_DNA"/>
</dbReference>
<accession>A0A9P5ZBP7</accession>
<feature type="non-terminal residue" evidence="1">
    <location>
        <position position="1"/>
    </location>
</feature>
<dbReference type="InterPro" id="IPR032675">
    <property type="entry name" value="LRR_dom_sf"/>
</dbReference>
<proteinExistence type="predicted"/>
<sequence length="447" mass="50150">MPPPTISKMPLPVEVLDHIFSFMRTDIPSLTVCMSVNPSFQAIGEKHLWHHYTLHNCHSVFPQKQPSGTPEQLAKILADAPHLATYIRSLGITIAAPSILQWFMARSLNVDEMAPLLEMLSHLEQVSMVGRQVSWEKLDHAFRASLVRTLRLPSLEEITIEGMDHVPLSIFDGCPALKRLSFVGCHFAPTPDRSLEPPQIGTRPSLESFVIQNAHASLQTVKDWLHDDALSPDIANLRSLNIRVDSVAQLFHVVDLLQICSDSLREFELVPSDAVNLQYDVQEGHSLIPLEYDTPPLLNLSSMHALRSLTIDGEIWTSDGFWVSSDGEEALGKNTYSTPFAWICNILESPPPLLTHLTLDILFKVAYPSNLRWICFKELAQALSSPHLKDLRHVEMLVSLQTTGNVSRVMEVALTTFRRDAHLSDLIRRGLLVVRSRTKKDGIAVRL</sequence>